<dbReference type="PROSITE" id="PS50943">
    <property type="entry name" value="HTH_CROC1"/>
    <property type="match status" value="1"/>
</dbReference>
<dbReference type="InterPro" id="IPR001387">
    <property type="entry name" value="Cro/C1-type_HTH"/>
</dbReference>
<dbReference type="RefSeq" id="WP_115344701.1">
    <property type="nucleotide sequence ID" value="NZ_UGSG01000002.1"/>
</dbReference>
<dbReference type="CDD" id="cd00093">
    <property type="entry name" value="HTH_XRE"/>
    <property type="match status" value="1"/>
</dbReference>
<dbReference type="SMART" id="SM00530">
    <property type="entry name" value="HTH_XRE"/>
    <property type="match status" value="1"/>
</dbReference>
<dbReference type="Gene3D" id="1.10.260.40">
    <property type="entry name" value="lambda repressor-like DNA-binding domains"/>
    <property type="match status" value="1"/>
</dbReference>
<dbReference type="SUPFAM" id="SSF47413">
    <property type="entry name" value="lambda repressor-like DNA-binding domains"/>
    <property type="match status" value="1"/>
</dbReference>
<dbReference type="OrthoDB" id="9135527at2"/>
<dbReference type="AlphaFoldDB" id="A0A379KE53"/>
<dbReference type="Proteomes" id="UP000254573">
    <property type="component" value="Unassembled WGS sequence"/>
</dbReference>
<proteinExistence type="predicted"/>
<dbReference type="GO" id="GO:0003677">
    <property type="term" value="F:DNA binding"/>
    <property type="evidence" value="ECO:0007669"/>
    <property type="project" value="InterPro"/>
</dbReference>
<sequence length="79" mass="8596">MKPEHLDELSAQQLIGVMRDLGMSQKEIGEASGITQSAVSHIETGRRKNALGTTERELRRACRAALAESINRHAEPTAA</sequence>
<evidence type="ECO:0000259" key="1">
    <source>
        <dbReference type="PROSITE" id="PS50943"/>
    </source>
</evidence>
<name>A0A379KE53_9BURK</name>
<reference evidence="2 3" key="1">
    <citation type="submission" date="2018-06" db="EMBL/GenBank/DDBJ databases">
        <authorList>
            <consortium name="Pathogen Informatics"/>
            <person name="Doyle S."/>
        </authorList>
    </citation>
    <scope>NUCLEOTIDE SEQUENCE [LARGE SCALE GENOMIC DNA]</scope>
    <source>
        <strain evidence="2 3">NCTC13160</strain>
    </source>
</reference>
<feature type="domain" description="HTH cro/C1-type" evidence="1">
    <location>
        <begin position="21"/>
        <end position="69"/>
    </location>
</feature>
<dbReference type="InterPro" id="IPR010982">
    <property type="entry name" value="Lambda_DNA-bd_dom_sf"/>
</dbReference>
<dbReference type="Pfam" id="PF01381">
    <property type="entry name" value="HTH_3"/>
    <property type="match status" value="1"/>
</dbReference>
<dbReference type="EMBL" id="UGSG01000002">
    <property type="protein sequence ID" value="SUD65827.1"/>
    <property type="molecule type" value="Genomic_DNA"/>
</dbReference>
<protein>
    <submittedName>
        <fullName evidence="2">Helix-turn-helix</fullName>
    </submittedName>
</protein>
<accession>A0A379KE53</accession>
<gene>
    <name evidence="2" type="ORF">NCTC13160_04925</name>
</gene>
<evidence type="ECO:0000313" key="3">
    <source>
        <dbReference type="Proteomes" id="UP000254573"/>
    </source>
</evidence>
<evidence type="ECO:0000313" key="2">
    <source>
        <dbReference type="EMBL" id="SUD65827.1"/>
    </source>
</evidence>
<organism evidence="2 3">
    <name type="scientific">Pandoraea pnomenusa</name>
    <dbReference type="NCBI Taxonomy" id="93220"/>
    <lineage>
        <taxon>Bacteria</taxon>
        <taxon>Pseudomonadati</taxon>
        <taxon>Pseudomonadota</taxon>
        <taxon>Betaproteobacteria</taxon>
        <taxon>Burkholderiales</taxon>
        <taxon>Burkholderiaceae</taxon>
        <taxon>Pandoraea</taxon>
    </lineage>
</organism>